<evidence type="ECO:0008006" key="3">
    <source>
        <dbReference type="Google" id="ProtNLM"/>
    </source>
</evidence>
<dbReference type="RefSeq" id="WP_131166976.1">
    <property type="nucleotide sequence ID" value="NZ_SDMQ01000002.1"/>
</dbReference>
<dbReference type="OrthoDB" id="108890at2"/>
<dbReference type="AlphaFoldDB" id="A0A4Q9KFU8"/>
<keyword evidence="2" id="KW-1185">Reference proteome</keyword>
<evidence type="ECO:0000313" key="2">
    <source>
        <dbReference type="Proteomes" id="UP000292373"/>
    </source>
</evidence>
<sequence>MRPIPAGRAGYAGLTTGGIAALPEWARTMIGTRVPVGPGRVVGRLATATVRWGLAGVESGRRSAPPPAEDL</sequence>
<dbReference type="EMBL" id="SDMQ01000002">
    <property type="protein sequence ID" value="TBT87190.1"/>
    <property type="molecule type" value="Genomic_DNA"/>
</dbReference>
<comment type="caution">
    <text evidence="1">The sequence shown here is derived from an EMBL/GenBank/DDBJ whole genome shotgun (WGS) entry which is preliminary data.</text>
</comment>
<organism evidence="1 2">
    <name type="scientific">Propioniciclava sinopodophylli</name>
    <dbReference type="NCBI Taxonomy" id="1837344"/>
    <lineage>
        <taxon>Bacteria</taxon>
        <taxon>Bacillati</taxon>
        <taxon>Actinomycetota</taxon>
        <taxon>Actinomycetes</taxon>
        <taxon>Propionibacteriales</taxon>
        <taxon>Propionibacteriaceae</taxon>
        <taxon>Propioniciclava</taxon>
    </lineage>
</organism>
<accession>A0A4Q9KFU8</accession>
<proteinExistence type="predicted"/>
<protein>
    <recommendedName>
        <fullName evidence="3">DUF2236 domain-containing protein</fullName>
    </recommendedName>
</protein>
<gene>
    <name evidence="1" type="ORF">ET989_02425</name>
</gene>
<reference evidence="1 2" key="1">
    <citation type="submission" date="2019-01" db="EMBL/GenBank/DDBJ databases">
        <title>Lactibacter flavus gen. nov., sp. nov., a novel bacterium of the family Propionibacteriaceae isolated from raw milk and dairy products.</title>
        <authorList>
            <person name="Huptas C."/>
            <person name="Wenning M."/>
            <person name="Breitenwieser F."/>
            <person name="Doll E."/>
            <person name="Von Neubeck M."/>
            <person name="Busse H.-J."/>
            <person name="Scherer S."/>
        </authorList>
    </citation>
    <scope>NUCLEOTIDE SEQUENCE [LARGE SCALE GENOMIC DNA]</scope>
    <source>
        <strain evidence="1 2">KCTC 33808</strain>
    </source>
</reference>
<name>A0A4Q9KFU8_9ACTN</name>
<dbReference type="Proteomes" id="UP000292373">
    <property type="component" value="Unassembled WGS sequence"/>
</dbReference>
<evidence type="ECO:0000313" key="1">
    <source>
        <dbReference type="EMBL" id="TBT87190.1"/>
    </source>
</evidence>